<evidence type="ECO:0000313" key="15">
    <source>
        <dbReference type="Proteomes" id="UP000315369"/>
    </source>
</evidence>
<keyword evidence="4 10" id="KW-0808">Transferase</keyword>
<dbReference type="InterPro" id="IPR018022">
    <property type="entry name" value="IPT"/>
</dbReference>
<evidence type="ECO:0000256" key="12">
    <source>
        <dbReference type="RuleBase" id="RU003784"/>
    </source>
</evidence>
<dbReference type="InterPro" id="IPR027417">
    <property type="entry name" value="P-loop_NTPase"/>
</dbReference>
<organism evidence="14 15">
    <name type="scientific">Myxococcus llanfairpwllgwyngyllgogerychwyrndrobwllllantysiliogogogochensis</name>
    <dbReference type="NCBI Taxonomy" id="2590453"/>
    <lineage>
        <taxon>Bacteria</taxon>
        <taxon>Pseudomonadati</taxon>
        <taxon>Myxococcota</taxon>
        <taxon>Myxococcia</taxon>
        <taxon>Myxococcales</taxon>
        <taxon>Cystobacterineae</taxon>
        <taxon>Myxococcaceae</taxon>
        <taxon>Myxococcus</taxon>
    </lineage>
</organism>
<dbReference type="Pfam" id="PF01715">
    <property type="entry name" value="IPPT"/>
    <property type="match status" value="1"/>
</dbReference>
<feature type="site" description="Interaction with substrate tRNA" evidence="10">
    <location>
        <position position="107"/>
    </location>
</feature>
<dbReference type="Proteomes" id="UP000315369">
    <property type="component" value="Unassembled WGS sequence"/>
</dbReference>
<comment type="function">
    <text evidence="2 10 12">Catalyzes the transfer of a dimethylallyl group onto the adenine at position 37 in tRNAs that read codons beginning with uridine, leading to the formation of N6-(dimethylallyl)adenosine (i(6)A).</text>
</comment>
<dbReference type="Gene3D" id="1.10.20.140">
    <property type="match status" value="1"/>
</dbReference>
<dbReference type="OrthoDB" id="9776390at2"/>
<feature type="binding site" evidence="10">
    <location>
        <begin position="16"/>
        <end position="23"/>
    </location>
    <ligand>
        <name>ATP</name>
        <dbReference type="ChEBI" id="CHEBI:30616"/>
    </ligand>
</feature>
<evidence type="ECO:0000256" key="7">
    <source>
        <dbReference type="ARBA" id="ARBA00022840"/>
    </source>
</evidence>
<evidence type="ECO:0000256" key="10">
    <source>
        <dbReference type="HAMAP-Rule" id="MF_00185"/>
    </source>
</evidence>
<keyword evidence="7 10" id="KW-0067">ATP-binding</keyword>
<evidence type="ECO:0000256" key="6">
    <source>
        <dbReference type="ARBA" id="ARBA00022741"/>
    </source>
</evidence>
<comment type="catalytic activity">
    <reaction evidence="9 10 11">
        <text>adenosine(37) in tRNA + dimethylallyl diphosphate = N(6)-dimethylallyladenosine(37) in tRNA + diphosphate</text>
        <dbReference type="Rhea" id="RHEA:26482"/>
        <dbReference type="Rhea" id="RHEA-COMP:10162"/>
        <dbReference type="Rhea" id="RHEA-COMP:10375"/>
        <dbReference type="ChEBI" id="CHEBI:33019"/>
        <dbReference type="ChEBI" id="CHEBI:57623"/>
        <dbReference type="ChEBI" id="CHEBI:74411"/>
        <dbReference type="ChEBI" id="CHEBI:74415"/>
        <dbReference type="EC" id="2.5.1.75"/>
    </reaction>
</comment>
<dbReference type="GO" id="GO:0005524">
    <property type="term" value="F:ATP binding"/>
    <property type="evidence" value="ECO:0007669"/>
    <property type="project" value="UniProtKB-UniRule"/>
</dbReference>
<dbReference type="HAMAP" id="MF_00185">
    <property type="entry name" value="IPP_trans"/>
    <property type="match status" value="1"/>
</dbReference>
<evidence type="ECO:0000256" key="1">
    <source>
        <dbReference type="ARBA" id="ARBA00001946"/>
    </source>
</evidence>
<evidence type="ECO:0000256" key="9">
    <source>
        <dbReference type="ARBA" id="ARBA00049563"/>
    </source>
</evidence>
<dbReference type="InterPro" id="IPR039657">
    <property type="entry name" value="Dimethylallyltransferase"/>
</dbReference>
<keyword evidence="6 10" id="KW-0547">Nucleotide-binding</keyword>
<dbReference type="RefSeq" id="WP_141646462.1">
    <property type="nucleotide sequence ID" value="NZ_VIFM01000170.1"/>
</dbReference>
<keyword evidence="15" id="KW-1185">Reference proteome</keyword>
<evidence type="ECO:0000256" key="5">
    <source>
        <dbReference type="ARBA" id="ARBA00022694"/>
    </source>
</evidence>
<dbReference type="Gene3D" id="3.40.50.300">
    <property type="entry name" value="P-loop containing nucleotide triphosphate hydrolases"/>
    <property type="match status" value="1"/>
</dbReference>
<comment type="similarity">
    <text evidence="3 10 13">Belongs to the IPP transferase family.</text>
</comment>
<dbReference type="GO" id="GO:0006400">
    <property type="term" value="P:tRNA modification"/>
    <property type="evidence" value="ECO:0007669"/>
    <property type="project" value="TreeGrafter"/>
</dbReference>
<dbReference type="EC" id="2.5.1.75" evidence="10"/>
<dbReference type="SUPFAM" id="SSF52540">
    <property type="entry name" value="P-loop containing nucleoside triphosphate hydrolases"/>
    <property type="match status" value="2"/>
</dbReference>
<keyword evidence="8 10" id="KW-0460">Magnesium</keyword>
<evidence type="ECO:0000256" key="4">
    <source>
        <dbReference type="ARBA" id="ARBA00022679"/>
    </source>
</evidence>
<evidence type="ECO:0000256" key="8">
    <source>
        <dbReference type="ARBA" id="ARBA00022842"/>
    </source>
</evidence>
<comment type="caution">
    <text evidence="14">The sequence shown here is derived from an EMBL/GenBank/DDBJ whole genome shotgun (WGS) entry which is preliminary data.</text>
</comment>
<accession>A0A540WTK9</accession>
<comment type="subunit">
    <text evidence="10">Monomer.</text>
</comment>
<dbReference type="GO" id="GO:0052381">
    <property type="term" value="F:tRNA dimethylallyltransferase activity"/>
    <property type="evidence" value="ECO:0007669"/>
    <property type="project" value="UniProtKB-UniRule"/>
</dbReference>
<proteinExistence type="inferred from homology"/>
<feature type="site" description="Interaction with substrate tRNA" evidence="10">
    <location>
        <position position="129"/>
    </location>
</feature>
<evidence type="ECO:0000256" key="3">
    <source>
        <dbReference type="ARBA" id="ARBA00005842"/>
    </source>
</evidence>
<comment type="caution">
    <text evidence="10">Lacks conserved residue(s) required for the propagation of feature annotation.</text>
</comment>
<dbReference type="EMBL" id="VIFM01000170">
    <property type="protein sequence ID" value="TQF11774.1"/>
    <property type="molecule type" value="Genomic_DNA"/>
</dbReference>
<sequence>MGEAQEGRPTLTVLAGPTASGKTSLAIEVARRLGGEIVSADSQQVYRHFDVGTAKPSTEELAEVPHHLVSVVDPMETFSAAEYQRRADAAIADITGRGRPVVVVGGTGLYLRILLHGVVDAPGALPELRAELDALAEEQGREAVHRRLAEVDPETAAKLPIQDLVRVVRALEIHAQTGVPASEFRKAHAFAPDRYPFRFYVLDPPREELYGRINARTEAMFASGLVEETRAHLERGLGDAAPMRSVGYVQARAVVEGRLSVDEAIRDTAQETRRYAKRQLTWFRKEPGAVFIQPPYASLRESTPSAPG</sequence>
<reference evidence="14 15" key="1">
    <citation type="submission" date="2019-06" db="EMBL/GenBank/DDBJ databases">
        <authorList>
            <person name="Livingstone P."/>
            <person name="Whitworth D."/>
        </authorList>
    </citation>
    <scope>NUCLEOTIDE SEQUENCE [LARGE SCALE GENOMIC DNA]</scope>
    <source>
        <strain evidence="14 15">AM401</strain>
    </source>
</reference>
<gene>
    <name evidence="10 14" type="primary">miaA</name>
    <name evidence="14" type="ORF">FJV41_32365</name>
</gene>
<feature type="binding site" evidence="10">
    <location>
        <begin position="18"/>
        <end position="23"/>
    </location>
    <ligand>
        <name>substrate</name>
    </ligand>
</feature>
<dbReference type="PANTHER" id="PTHR11088:SF60">
    <property type="entry name" value="TRNA DIMETHYLALLYLTRANSFERASE"/>
    <property type="match status" value="1"/>
</dbReference>
<name>A0A540WTK9_9BACT</name>
<keyword evidence="5 10" id="KW-0819">tRNA processing</keyword>
<comment type="cofactor">
    <cofactor evidence="1 10">
        <name>Mg(2+)</name>
        <dbReference type="ChEBI" id="CHEBI:18420"/>
    </cofactor>
</comment>
<dbReference type="PANTHER" id="PTHR11088">
    <property type="entry name" value="TRNA DIMETHYLALLYLTRANSFERASE"/>
    <property type="match status" value="1"/>
</dbReference>
<evidence type="ECO:0000256" key="13">
    <source>
        <dbReference type="RuleBase" id="RU003785"/>
    </source>
</evidence>
<dbReference type="NCBIfam" id="TIGR00174">
    <property type="entry name" value="miaA"/>
    <property type="match status" value="1"/>
</dbReference>
<feature type="region of interest" description="Interaction with substrate tRNA" evidence="10">
    <location>
        <begin position="41"/>
        <end position="44"/>
    </location>
</feature>
<evidence type="ECO:0000256" key="11">
    <source>
        <dbReference type="RuleBase" id="RU003783"/>
    </source>
</evidence>
<protein>
    <recommendedName>
        <fullName evidence="10">tRNA dimethylallyltransferase</fullName>
        <ecNumber evidence="10">2.5.1.75</ecNumber>
    </recommendedName>
    <alternativeName>
        <fullName evidence="10">Dimethylallyl diphosphate:tRNA dimethylallyltransferase</fullName>
        <shortName evidence="10">DMAPP:tRNA dimethylallyltransferase</shortName>
        <shortName evidence="10">DMATase</shortName>
    </alternativeName>
    <alternativeName>
        <fullName evidence="10">Isopentenyl-diphosphate:tRNA isopentenyltransferase</fullName>
        <shortName evidence="10">IPP transferase</shortName>
        <shortName evidence="10">IPPT</shortName>
        <shortName evidence="10">IPTase</shortName>
    </alternativeName>
</protein>
<dbReference type="AlphaFoldDB" id="A0A540WTK9"/>
<evidence type="ECO:0000256" key="2">
    <source>
        <dbReference type="ARBA" id="ARBA00003213"/>
    </source>
</evidence>
<evidence type="ECO:0000313" key="14">
    <source>
        <dbReference type="EMBL" id="TQF11774.1"/>
    </source>
</evidence>